<keyword evidence="3" id="KW-0418">Kinase</keyword>
<dbReference type="EMBL" id="JAMPKK010000062">
    <property type="protein sequence ID" value="MEP0867203.1"/>
    <property type="molecule type" value="Genomic_DNA"/>
</dbReference>
<dbReference type="PRINTS" id="PR00344">
    <property type="entry name" value="BCTRLSENSOR"/>
</dbReference>
<evidence type="ECO:0000256" key="2">
    <source>
        <dbReference type="ARBA" id="ARBA00012438"/>
    </source>
</evidence>
<sequence>MLDIKDALRQVPLFTELPEAKLDWLCEQGIEVWRQAGEIHRAEGDPADHVFVLLEGEVRITQKVGEQEIVLATYEPQTLFGELPVLMGQEYFWASGRAVTQCHIFELPKDAFWQLLAACSCVTKVILRTMALRMQDFQNLSQQREKLAALGTLAAGLAHEMNNPAAAVIRGATNLQDIFEELPCMALKLNQQQMTKAQLEFLADLQCDVTKRATLAPRLDPLTQSDKEEEVTDWLDAHDVSDGWKLAPTLVQAGLDTQWLETVAKNVSADSLSDVLIWITTTLTGVGVLSEIEQGSARISHLVKAIKDYSYMDQAPLQEIDVHEGLESTLTILSHKLKKGIVVRREYDLNLPRITAYGSELNQVWTNLIDNAIAALGLVARDWGLKTGNTQSLIPTILIRTKHEHDRVLVEIADNGSGIPPEIQHRIFEPFFTTKGVGEGTGLGLDMTYRIVAKHYGNISLTSTPGDTRFLVRLPIAANNKLIEREIA</sequence>
<evidence type="ECO:0000313" key="7">
    <source>
        <dbReference type="EMBL" id="MEP0867203.1"/>
    </source>
</evidence>
<dbReference type="InterPro" id="IPR014710">
    <property type="entry name" value="RmlC-like_jellyroll"/>
</dbReference>
<evidence type="ECO:0000256" key="3">
    <source>
        <dbReference type="ARBA" id="ARBA00022777"/>
    </source>
</evidence>
<dbReference type="Pfam" id="PF00027">
    <property type="entry name" value="cNMP_binding"/>
    <property type="match status" value="1"/>
</dbReference>
<gene>
    <name evidence="7" type="ORF">NDI37_22385</name>
</gene>
<dbReference type="Gene3D" id="1.10.287.130">
    <property type="match status" value="1"/>
</dbReference>
<organism evidence="7 8">
    <name type="scientific">Funiculus sociatus GB2-A5</name>
    <dbReference type="NCBI Taxonomy" id="2933946"/>
    <lineage>
        <taxon>Bacteria</taxon>
        <taxon>Bacillati</taxon>
        <taxon>Cyanobacteriota</taxon>
        <taxon>Cyanophyceae</taxon>
        <taxon>Coleofasciculales</taxon>
        <taxon>Coleofasciculaceae</taxon>
        <taxon>Funiculus</taxon>
    </lineage>
</organism>
<dbReference type="PROSITE" id="PS50042">
    <property type="entry name" value="CNMP_BINDING_3"/>
    <property type="match status" value="1"/>
</dbReference>
<keyword evidence="3" id="KW-0808">Transferase</keyword>
<dbReference type="InterPro" id="IPR018490">
    <property type="entry name" value="cNMP-bd_dom_sf"/>
</dbReference>
<keyword evidence="4" id="KW-0902">Two-component regulatory system</keyword>
<dbReference type="InterPro" id="IPR005467">
    <property type="entry name" value="His_kinase_dom"/>
</dbReference>
<dbReference type="InterPro" id="IPR003594">
    <property type="entry name" value="HATPase_dom"/>
</dbReference>
<evidence type="ECO:0000256" key="1">
    <source>
        <dbReference type="ARBA" id="ARBA00000085"/>
    </source>
</evidence>
<dbReference type="Gene3D" id="2.60.120.10">
    <property type="entry name" value="Jelly Rolls"/>
    <property type="match status" value="1"/>
</dbReference>
<accession>A0ABV0JUZ7</accession>
<protein>
    <recommendedName>
        <fullName evidence="2">histidine kinase</fullName>
        <ecNumber evidence="2">2.7.13.3</ecNumber>
    </recommendedName>
</protein>
<evidence type="ECO:0000259" key="5">
    <source>
        <dbReference type="PROSITE" id="PS50042"/>
    </source>
</evidence>
<dbReference type="InterPro" id="IPR036890">
    <property type="entry name" value="HATPase_C_sf"/>
</dbReference>
<evidence type="ECO:0000313" key="8">
    <source>
        <dbReference type="Proteomes" id="UP001442494"/>
    </source>
</evidence>
<comment type="catalytic activity">
    <reaction evidence="1">
        <text>ATP + protein L-histidine = ADP + protein N-phospho-L-histidine.</text>
        <dbReference type="EC" id="2.7.13.3"/>
    </reaction>
</comment>
<keyword evidence="7" id="KW-0067">ATP-binding</keyword>
<keyword evidence="7" id="KW-0547">Nucleotide-binding</keyword>
<dbReference type="Pfam" id="PF02518">
    <property type="entry name" value="HATPase_c"/>
    <property type="match status" value="1"/>
</dbReference>
<evidence type="ECO:0000256" key="4">
    <source>
        <dbReference type="ARBA" id="ARBA00023012"/>
    </source>
</evidence>
<keyword evidence="8" id="KW-1185">Reference proteome</keyword>
<dbReference type="EC" id="2.7.13.3" evidence="2"/>
<feature type="domain" description="Histidine kinase" evidence="6">
    <location>
        <begin position="298"/>
        <end position="478"/>
    </location>
</feature>
<dbReference type="RefSeq" id="WP_190426136.1">
    <property type="nucleotide sequence ID" value="NZ_JAMPKK010000062.1"/>
</dbReference>
<dbReference type="PANTHER" id="PTHR43065:SF48">
    <property type="entry name" value="HISTIDINE KINASE"/>
    <property type="match status" value="1"/>
</dbReference>
<evidence type="ECO:0000259" key="6">
    <source>
        <dbReference type="PROSITE" id="PS50109"/>
    </source>
</evidence>
<name>A0ABV0JUZ7_9CYAN</name>
<dbReference type="PANTHER" id="PTHR43065">
    <property type="entry name" value="SENSOR HISTIDINE KINASE"/>
    <property type="match status" value="1"/>
</dbReference>
<dbReference type="InterPro" id="IPR000595">
    <property type="entry name" value="cNMP-bd_dom"/>
</dbReference>
<dbReference type="SMART" id="SM00387">
    <property type="entry name" value="HATPase_c"/>
    <property type="match status" value="1"/>
</dbReference>
<dbReference type="Gene3D" id="3.30.565.10">
    <property type="entry name" value="Histidine kinase-like ATPase, C-terminal domain"/>
    <property type="match status" value="1"/>
</dbReference>
<dbReference type="SUPFAM" id="SSF55874">
    <property type="entry name" value="ATPase domain of HSP90 chaperone/DNA topoisomerase II/histidine kinase"/>
    <property type="match status" value="1"/>
</dbReference>
<dbReference type="PROSITE" id="PS50109">
    <property type="entry name" value="HIS_KIN"/>
    <property type="match status" value="1"/>
</dbReference>
<dbReference type="Proteomes" id="UP001442494">
    <property type="component" value="Unassembled WGS sequence"/>
</dbReference>
<reference evidence="7 8" key="1">
    <citation type="submission" date="2022-04" db="EMBL/GenBank/DDBJ databases">
        <title>Positive selection, recombination, and allopatry shape intraspecific diversity of widespread and dominant cyanobacteria.</title>
        <authorList>
            <person name="Wei J."/>
            <person name="Shu W."/>
            <person name="Hu C."/>
        </authorList>
    </citation>
    <scope>NUCLEOTIDE SEQUENCE [LARGE SCALE GENOMIC DNA]</scope>
    <source>
        <strain evidence="7 8">GB2-A5</strain>
    </source>
</reference>
<dbReference type="SMART" id="SM00100">
    <property type="entry name" value="cNMP"/>
    <property type="match status" value="1"/>
</dbReference>
<feature type="domain" description="Cyclic nucleotide-binding" evidence="5">
    <location>
        <begin position="13"/>
        <end position="133"/>
    </location>
</feature>
<comment type="caution">
    <text evidence="7">The sequence shown here is derived from an EMBL/GenBank/DDBJ whole genome shotgun (WGS) entry which is preliminary data.</text>
</comment>
<dbReference type="InterPro" id="IPR004358">
    <property type="entry name" value="Sig_transdc_His_kin-like_C"/>
</dbReference>
<dbReference type="SUPFAM" id="SSF51206">
    <property type="entry name" value="cAMP-binding domain-like"/>
    <property type="match status" value="1"/>
</dbReference>
<proteinExistence type="predicted"/>
<dbReference type="GO" id="GO:0005524">
    <property type="term" value="F:ATP binding"/>
    <property type="evidence" value="ECO:0007669"/>
    <property type="project" value="UniProtKB-KW"/>
</dbReference>
<dbReference type="CDD" id="cd00038">
    <property type="entry name" value="CAP_ED"/>
    <property type="match status" value="1"/>
</dbReference>